<organism evidence="1 2">
    <name type="scientific">Allobranchiibius huperziae</name>
    <dbReference type="NCBI Taxonomy" id="1874116"/>
    <lineage>
        <taxon>Bacteria</taxon>
        <taxon>Bacillati</taxon>
        <taxon>Actinomycetota</taxon>
        <taxon>Actinomycetes</taxon>
        <taxon>Micrococcales</taxon>
        <taxon>Dermacoccaceae</taxon>
        <taxon>Allobranchiibius</taxon>
    </lineage>
</organism>
<name>A0A853DMB6_9MICO</name>
<dbReference type="Pfam" id="PF00702">
    <property type="entry name" value="Hydrolase"/>
    <property type="match status" value="1"/>
</dbReference>
<comment type="caution">
    <text evidence="1">The sequence shown here is derived from an EMBL/GenBank/DDBJ whole genome shotgun (WGS) entry which is preliminary data.</text>
</comment>
<dbReference type="Gene3D" id="1.10.150.240">
    <property type="entry name" value="Putative phosphatase, domain 2"/>
    <property type="match status" value="1"/>
</dbReference>
<dbReference type="NCBIfam" id="TIGR01509">
    <property type="entry name" value="HAD-SF-IA-v3"/>
    <property type="match status" value="1"/>
</dbReference>
<dbReference type="InterPro" id="IPR006439">
    <property type="entry name" value="HAD-SF_hydro_IA"/>
</dbReference>
<dbReference type="AlphaFoldDB" id="A0A853DMB6"/>
<dbReference type="InterPro" id="IPR036412">
    <property type="entry name" value="HAD-like_sf"/>
</dbReference>
<protein>
    <submittedName>
        <fullName evidence="1">Sugar-phosphatase</fullName>
        <ecNumber evidence="1">3.1.3.23</ecNumber>
    </submittedName>
</protein>
<reference evidence="1 2" key="1">
    <citation type="submission" date="2020-07" db="EMBL/GenBank/DDBJ databases">
        <title>Sequencing the genomes of 1000 actinobacteria strains.</title>
        <authorList>
            <person name="Klenk H.-P."/>
        </authorList>
    </citation>
    <scope>NUCLEOTIDE SEQUENCE [LARGE SCALE GENOMIC DNA]</scope>
    <source>
        <strain evidence="1 2">DSM 29531</strain>
    </source>
</reference>
<keyword evidence="2" id="KW-1185">Reference proteome</keyword>
<dbReference type="Gene3D" id="3.40.50.1000">
    <property type="entry name" value="HAD superfamily/HAD-like"/>
    <property type="match status" value="1"/>
</dbReference>
<dbReference type="EC" id="3.1.3.23" evidence="1"/>
<dbReference type="RefSeq" id="WP_179482697.1">
    <property type="nucleotide sequence ID" value="NZ_JACCFW010000001.1"/>
</dbReference>
<dbReference type="NCBIfam" id="TIGR01549">
    <property type="entry name" value="HAD-SF-IA-v1"/>
    <property type="match status" value="1"/>
</dbReference>
<sequence length="217" mass="22373">MPLTGRTFRAVLFDNDGTLVDSMPAAARAWVQWADEHDVPRSALEGIAGMPAAAIIAKVAPGVEPVAALARIEELELRDTADVVALPGAVEAVEATRDRCAIVTSATGDLAAARLSAAGIPTPTRLVTADDITRGKPDPEPFLIAARLLGVEPDQCLVVEDAPNGLTAARAAGCATLALTTSHTAHELDADLVVASLADVVFESTSAGLRVRVVEPS</sequence>
<evidence type="ECO:0000313" key="2">
    <source>
        <dbReference type="Proteomes" id="UP000571817"/>
    </source>
</evidence>
<dbReference type="InterPro" id="IPR023214">
    <property type="entry name" value="HAD_sf"/>
</dbReference>
<dbReference type="Proteomes" id="UP000571817">
    <property type="component" value="Unassembled WGS sequence"/>
</dbReference>
<dbReference type="SFLD" id="SFLDG01129">
    <property type="entry name" value="C1.5:_HAD__Beta-PGM__Phosphata"/>
    <property type="match status" value="1"/>
</dbReference>
<dbReference type="PANTHER" id="PTHR43481:SF4">
    <property type="entry name" value="GLYCEROL-1-PHOSPHATE PHOSPHOHYDROLASE 1-RELATED"/>
    <property type="match status" value="1"/>
</dbReference>
<dbReference type="InterPro" id="IPR051806">
    <property type="entry name" value="HAD-like_SPP"/>
</dbReference>
<dbReference type="SUPFAM" id="SSF56784">
    <property type="entry name" value="HAD-like"/>
    <property type="match status" value="1"/>
</dbReference>
<proteinExistence type="predicted"/>
<evidence type="ECO:0000313" key="1">
    <source>
        <dbReference type="EMBL" id="NYJ75770.1"/>
    </source>
</evidence>
<dbReference type="SFLD" id="SFLDG01135">
    <property type="entry name" value="C1.5.6:_HAD__Beta-PGM__Phospha"/>
    <property type="match status" value="1"/>
</dbReference>
<dbReference type="SFLD" id="SFLDS00003">
    <property type="entry name" value="Haloacid_Dehalogenase"/>
    <property type="match status" value="1"/>
</dbReference>
<keyword evidence="1" id="KW-0378">Hydrolase</keyword>
<dbReference type="InterPro" id="IPR023198">
    <property type="entry name" value="PGP-like_dom2"/>
</dbReference>
<accession>A0A853DMB6</accession>
<dbReference type="GO" id="GO:0050308">
    <property type="term" value="F:sugar-phosphatase activity"/>
    <property type="evidence" value="ECO:0007669"/>
    <property type="project" value="UniProtKB-EC"/>
</dbReference>
<dbReference type="PANTHER" id="PTHR43481">
    <property type="entry name" value="FRUCTOSE-1-PHOSPHATE PHOSPHATASE"/>
    <property type="match status" value="1"/>
</dbReference>
<dbReference type="EMBL" id="JACCFW010000001">
    <property type="protein sequence ID" value="NYJ75770.1"/>
    <property type="molecule type" value="Genomic_DNA"/>
</dbReference>
<gene>
    <name evidence="1" type="ORF">HNR15_002733</name>
</gene>